<dbReference type="NCBIfam" id="TIGR00099">
    <property type="entry name" value="Cof-subfamily"/>
    <property type="match status" value="1"/>
</dbReference>
<name>A0AAD9IFR7_PROWI</name>
<dbReference type="InterPro" id="IPR023214">
    <property type="entry name" value="HAD_sf"/>
</dbReference>
<proteinExistence type="predicted"/>
<dbReference type="PANTHER" id="PTHR10000">
    <property type="entry name" value="PHOSPHOSERINE PHOSPHATASE"/>
    <property type="match status" value="1"/>
</dbReference>
<evidence type="ECO:0000313" key="1">
    <source>
        <dbReference type="EMBL" id="KAK2077393.1"/>
    </source>
</evidence>
<dbReference type="SUPFAM" id="SSF56784">
    <property type="entry name" value="HAD-like"/>
    <property type="match status" value="1"/>
</dbReference>
<dbReference type="SFLD" id="SFLDS00003">
    <property type="entry name" value="Haloacid_Dehalogenase"/>
    <property type="match status" value="1"/>
</dbReference>
<evidence type="ECO:0000313" key="2">
    <source>
        <dbReference type="Proteomes" id="UP001255856"/>
    </source>
</evidence>
<keyword evidence="2" id="KW-1185">Reference proteome</keyword>
<dbReference type="CDD" id="cd07516">
    <property type="entry name" value="HAD_Pase"/>
    <property type="match status" value="1"/>
</dbReference>
<gene>
    <name evidence="1" type="ORF">QBZ16_004238</name>
</gene>
<accession>A0AAD9IFR7</accession>
<dbReference type="InterPro" id="IPR036412">
    <property type="entry name" value="HAD-like_sf"/>
</dbReference>
<dbReference type="InterPro" id="IPR000150">
    <property type="entry name" value="Cof"/>
</dbReference>
<dbReference type="PANTHER" id="PTHR10000:SF8">
    <property type="entry name" value="HAD SUPERFAMILY HYDROLASE-LIKE, TYPE 3"/>
    <property type="match status" value="1"/>
</dbReference>
<dbReference type="Pfam" id="PF08282">
    <property type="entry name" value="Hydrolase_3"/>
    <property type="match status" value="1"/>
</dbReference>
<dbReference type="NCBIfam" id="TIGR01484">
    <property type="entry name" value="HAD-SF-IIB"/>
    <property type="match status" value="1"/>
</dbReference>
<dbReference type="EMBL" id="JASFZW010000006">
    <property type="protein sequence ID" value="KAK2077393.1"/>
    <property type="molecule type" value="Genomic_DNA"/>
</dbReference>
<dbReference type="AlphaFoldDB" id="A0AAD9IFR7"/>
<organism evidence="1 2">
    <name type="scientific">Prototheca wickerhamii</name>
    <dbReference type="NCBI Taxonomy" id="3111"/>
    <lineage>
        <taxon>Eukaryota</taxon>
        <taxon>Viridiplantae</taxon>
        <taxon>Chlorophyta</taxon>
        <taxon>core chlorophytes</taxon>
        <taxon>Trebouxiophyceae</taxon>
        <taxon>Chlorellales</taxon>
        <taxon>Chlorellaceae</taxon>
        <taxon>Prototheca</taxon>
    </lineage>
</organism>
<dbReference type="PROSITE" id="PS01229">
    <property type="entry name" value="COF_2"/>
    <property type="match status" value="1"/>
</dbReference>
<protein>
    <submittedName>
        <fullName evidence="1">Uncharacterized protein</fullName>
    </submittedName>
</protein>
<dbReference type="Gene3D" id="3.40.50.1000">
    <property type="entry name" value="HAD superfamily/HAD-like"/>
    <property type="match status" value="1"/>
</dbReference>
<dbReference type="PROSITE" id="PS01228">
    <property type="entry name" value="COF_1"/>
    <property type="match status" value="1"/>
</dbReference>
<dbReference type="GO" id="GO:0000287">
    <property type="term" value="F:magnesium ion binding"/>
    <property type="evidence" value="ECO:0007669"/>
    <property type="project" value="TreeGrafter"/>
</dbReference>
<dbReference type="InterPro" id="IPR006379">
    <property type="entry name" value="HAD-SF_hydro_IIB"/>
</dbReference>
<dbReference type="GO" id="GO:0016791">
    <property type="term" value="F:phosphatase activity"/>
    <property type="evidence" value="ECO:0007669"/>
    <property type="project" value="TreeGrafter"/>
</dbReference>
<sequence>MTKATPVEAYANGDKLIELIFSDVDGTLVNPEQQLTPRTIAAVEAASKAGVPLIIATGKALGPWMSGVLDRLPLTMQRLHMQGNYIIDPKDGVIYNRQLSPDIFDDMLAFAKEHGLTFVAYHPGRVFCEQTNKDTDRLVFYGEPTPESIGDWAKADLGREFNKLLLMSDHPTIVRLRPQMEELLGQRAALTSALPGMIEVLPPGSSKGASIEWLLKRLGKTPDVCMAIGDGENDKEMLRYVGLGVAMGNAGPAAREAADVSTGTDAEDGVAQAIEKYVLAPRGIKLSQ</sequence>
<dbReference type="GO" id="GO:0005829">
    <property type="term" value="C:cytosol"/>
    <property type="evidence" value="ECO:0007669"/>
    <property type="project" value="TreeGrafter"/>
</dbReference>
<dbReference type="SFLD" id="SFLDG01140">
    <property type="entry name" value="C2.B:_Phosphomannomutase_and_P"/>
    <property type="match status" value="1"/>
</dbReference>
<reference evidence="1" key="1">
    <citation type="submission" date="2021-01" db="EMBL/GenBank/DDBJ databases">
        <authorList>
            <person name="Eckstrom K.M.E."/>
        </authorList>
    </citation>
    <scope>NUCLEOTIDE SEQUENCE</scope>
    <source>
        <strain evidence="1">UVCC 0001</strain>
    </source>
</reference>
<dbReference type="Proteomes" id="UP001255856">
    <property type="component" value="Unassembled WGS sequence"/>
</dbReference>
<dbReference type="Gene3D" id="3.30.1240.10">
    <property type="match status" value="1"/>
</dbReference>
<comment type="caution">
    <text evidence="1">The sequence shown here is derived from an EMBL/GenBank/DDBJ whole genome shotgun (WGS) entry which is preliminary data.</text>
</comment>